<keyword evidence="2" id="KW-1185">Reference proteome</keyword>
<name>A0AAD9G3B6_9STRA</name>
<organism evidence="1 2">
    <name type="scientific">Phytophthora citrophthora</name>
    <dbReference type="NCBI Taxonomy" id="4793"/>
    <lineage>
        <taxon>Eukaryota</taxon>
        <taxon>Sar</taxon>
        <taxon>Stramenopiles</taxon>
        <taxon>Oomycota</taxon>
        <taxon>Peronosporomycetes</taxon>
        <taxon>Peronosporales</taxon>
        <taxon>Peronosporaceae</taxon>
        <taxon>Phytophthora</taxon>
    </lineage>
</organism>
<proteinExistence type="predicted"/>
<evidence type="ECO:0000313" key="1">
    <source>
        <dbReference type="EMBL" id="KAK1930971.1"/>
    </source>
</evidence>
<accession>A0AAD9G3B6</accession>
<evidence type="ECO:0008006" key="3">
    <source>
        <dbReference type="Google" id="ProtNLM"/>
    </source>
</evidence>
<evidence type="ECO:0000313" key="2">
    <source>
        <dbReference type="Proteomes" id="UP001259832"/>
    </source>
</evidence>
<dbReference type="Proteomes" id="UP001259832">
    <property type="component" value="Unassembled WGS sequence"/>
</dbReference>
<gene>
    <name evidence="1" type="ORF">P3T76_013560</name>
</gene>
<dbReference type="EMBL" id="JASMQC010000036">
    <property type="protein sequence ID" value="KAK1930971.1"/>
    <property type="molecule type" value="Genomic_DNA"/>
</dbReference>
<dbReference type="AlphaFoldDB" id="A0AAD9G3B6"/>
<sequence>MRVGEPLLVAYVMGDTDAAQLNTLATVFVDCKSSYLMCPYHLVVKVVELKRWRNNSMIPEDFATIYTAAEFRWKQDHLPESFSVYFKHVWLNEHLCRWQCHLTPSGLATANNPVEQFNWAFKRDYTGHRLLK</sequence>
<protein>
    <recommendedName>
        <fullName evidence="3">MULE transposase domain-containing protein</fullName>
    </recommendedName>
</protein>
<comment type="caution">
    <text evidence="1">The sequence shown here is derived from an EMBL/GenBank/DDBJ whole genome shotgun (WGS) entry which is preliminary data.</text>
</comment>
<reference evidence="1" key="1">
    <citation type="submission" date="2023-08" db="EMBL/GenBank/DDBJ databases">
        <title>Reference Genome Resource for the Citrus Pathogen Phytophthora citrophthora.</title>
        <authorList>
            <person name="Moller H."/>
            <person name="Coetzee B."/>
            <person name="Rose L.J."/>
            <person name="Van Niekerk J.M."/>
        </authorList>
    </citation>
    <scope>NUCLEOTIDE SEQUENCE</scope>
    <source>
        <strain evidence="1">STE-U-9442</strain>
    </source>
</reference>